<dbReference type="InterPro" id="IPR009326">
    <property type="entry name" value="DUF984"/>
</dbReference>
<evidence type="ECO:0000313" key="2">
    <source>
        <dbReference type="EMBL" id="CAD2079186.1"/>
    </source>
</evidence>
<evidence type="ECO:0000313" key="5">
    <source>
        <dbReference type="Proteomes" id="UP000545588"/>
    </source>
</evidence>
<dbReference type="InterPro" id="IPR007374">
    <property type="entry name" value="ASCH_domain"/>
</dbReference>
<sequence length="150" mass="17506">MTAEQYWEKFINEHPEYEGKSYTAWPFGADPDVLAELVVSGKKTLTCSSLKEYEMENESLPEAGDISIVLGADDTPKCIIENTKVYTIVFRDADEEIAYKEGEGNRSLSYWRQAHIDFFEWLYPEMGLEFKEDEKIVVEEFKLIYVQRYS</sequence>
<feature type="domain" description="ASCH" evidence="1">
    <location>
        <begin position="25"/>
        <end position="145"/>
    </location>
</feature>
<protein>
    <submittedName>
        <fullName evidence="2">ASCH domain protein</fullName>
    </submittedName>
    <submittedName>
        <fullName evidence="3">Uncharacterized protein YhfF</fullName>
    </submittedName>
</protein>
<dbReference type="Pfam" id="PF04266">
    <property type="entry name" value="ASCH"/>
    <property type="match status" value="1"/>
</dbReference>
<reference evidence="2 4" key="1">
    <citation type="submission" date="2020-07" db="EMBL/GenBank/DDBJ databases">
        <authorList>
            <person name="Criscuolo A."/>
        </authorList>
    </citation>
    <scope>NUCLEOTIDE SEQUENCE [LARGE SCALE GENOMIC DNA]</scope>
    <source>
        <strain evidence="2">CIP111751</strain>
    </source>
</reference>
<dbReference type="EMBL" id="JACHFF010000001">
    <property type="protein sequence ID" value="MBB6422248.1"/>
    <property type="molecule type" value="Genomic_DNA"/>
</dbReference>
<reference evidence="3 5" key="2">
    <citation type="submission" date="2020-08" db="EMBL/GenBank/DDBJ databases">
        <title>Genomic Encyclopedia of Type Strains, Phase IV (KMG-IV): sequencing the most valuable type-strain genomes for metagenomic binning, comparative biology and taxonomic classification.</title>
        <authorList>
            <person name="Goeker M."/>
        </authorList>
    </citation>
    <scope>NUCLEOTIDE SEQUENCE [LARGE SCALE GENOMIC DNA]</scope>
    <source>
        <strain evidence="3 5">DSM 22419</strain>
    </source>
</reference>
<dbReference type="SUPFAM" id="SSF88697">
    <property type="entry name" value="PUA domain-like"/>
    <property type="match status" value="1"/>
</dbReference>
<organism evidence="2 4">
    <name type="scientific">Jeotgalicoccus coquinae</name>
    <dbReference type="NCBI Taxonomy" id="709509"/>
    <lineage>
        <taxon>Bacteria</taxon>
        <taxon>Bacillati</taxon>
        <taxon>Bacillota</taxon>
        <taxon>Bacilli</taxon>
        <taxon>Bacillales</taxon>
        <taxon>Staphylococcaceae</taxon>
        <taxon>Jeotgalicoccus</taxon>
    </lineage>
</organism>
<dbReference type="PANTHER" id="PTHR39203">
    <property type="entry name" value="CYTOPLASMIC PROTEIN-RELATED"/>
    <property type="match status" value="1"/>
</dbReference>
<name>A0A6V7RLH5_9STAP</name>
<dbReference type="AlphaFoldDB" id="A0A6V7RLH5"/>
<comment type="caution">
    <text evidence="2">The sequence shown here is derived from an EMBL/GenBank/DDBJ whole genome shotgun (WGS) entry which is preliminary data.</text>
</comment>
<dbReference type="InterPro" id="IPR015947">
    <property type="entry name" value="PUA-like_sf"/>
</dbReference>
<dbReference type="Gene3D" id="3.10.400.10">
    <property type="entry name" value="Sulfate adenylyltransferase"/>
    <property type="match status" value="1"/>
</dbReference>
<dbReference type="PANTHER" id="PTHR39203:SF1">
    <property type="entry name" value="CYTOPLASMIC PROTEIN"/>
    <property type="match status" value="1"/>
</dbReference>
<dbReference type="PIRSF" id="PIRSF021320">
    <property type="entry name" value="DUF984"/>
    <property type="match status" value="1"/>
</dbReference>
<dbReference type="SMART" id="SM01022">
    <property type="entry name" value="ASCH"/>
    <property type="match status" value="1"/>
</dbReference>
<dbReference type="CDD" id="cd06553">
    <property type="entry name" value="ASCH_Ef3133_like"/>
    <property type="match status" value="1"/>
</dbReference>
<gene>
    <name evidence="3" type="ORF">HNR41_000174</name>
    <name evidence="2" type="ORF">JEOCOQ751_01412</name>
</gene>
<dbReference type="RefSeq" id="WP_184280815.1">
    <property type="nucleotide sequence ID" value="NZ_BMCO01000001.1"/>
</dbReference>
<dbReference type="Proteomes" id="UP000545588">
    <property type="component" value="Unassembled WGS sequence"/>
</dbReference>
<accession>A0A6V7RLH5</accession>
<evidence type="ECO:0000313" key="3">
    <source>
        <dbReference type="EMBL" id="MBB6422248.1"/>
    </source>
</evidence>
<dbReference type="EMBL" id="CAJEWA010000006">
    <property type="protein sequence ID" value="CAD2079186.1"/>
    <property type="molecule type" value="Genomic_DNA"/>
</dbReference>
<evidence type="ECO:0000259" key="1">
    <source>
        <dbReference type="SMART" id="SM01022"/>
    </source>
</evidence>
<dbReference type="Proteomes" id="UP000534001">
    <property type="component" value="Unassembled WGS sequence"/>
</dbReference>
<proteinExistence type="predicted"/>
<evidence type="ECO:0000313" key="4">
    <source>
        <dbReference type="Proteomes" id="UP000534001"/>
    </source>
</evidence>
<keyword evidence="5" id="KW-1185">Reference proteome</keyword>